<feature type="domain" description="Phospholipid/glycerol acyltransferase" evidence="4">
    <location>
        <begin position="50"/>
        <end position="173"/>
    </location>
</feature>
<sequence length="236" mass="26902">MLRPNESLSSRISPWLARILYPLGTYFILPLFFNRLEVRGQENIPRTGPVILAPTHRSRWDAIVMPFTTGKWASGRDLHYMISSNEYKGIQGWFMKRLGGFPVDTQRPSISSFRHSINLLRRGEALVIFPEGDIFRDDKVQPIKSGVARIALDAQSHLPQEEVQIVPVSLSYSQRYPTWGCNVRVTIGEPIAVSSYNSDSMRKRAKRLTADLESALREVHEGESIPEEQYWMPSAS</sequence>
<dbReference type="SMART" id="SM00563">
    <property type="entry name" value="PlsC"/>
    <property type="match status" value="1"/>
</dbReference>
<dbReference type="Proteomes" id="UP000654482">
    <property type="component" value="Unassembled WGS sequence"/>
</dbReference>
<keyword evidence="6" id="KW-1185">Reference proteome</keyword>
<gene>
    <name evidence="5" type="ORF">IQ249_23195</name>
</gene>
<dbReference type="SUPFAM" id="SSF69593">
    <property type="entry name" value="Glycerol-3-phosphate (1)-acyltransferase"/>
    <property type="match status" value="1"/>
</dbReference>
<proteinExistence type="predicted"/>
<dbReference type="AlphaFoldDB" id="A0A8J7E5R4"/>
<keyword evidence="1" id="KW-0808">Transferase</keyword>
<comment type="caution">
    <text evidence="5">The sequence shown here is derived from an EMBL/GenBank/DDBJ whole genome shotgun (WGS) entry which is preliminary data.</text>
</comment>
<dbReference type="PANTHER" id="PTHR10434:SF40">
    <property type="entry name" value="1-ACYL-SN-GLYCEROL-3-PHOSPHATE ACYLTRANSFERASE"/>
    <property type="match status" value="1"/>
</dbReference>
<dbReference type="PANTHER" id="PTHR10434">
    <property type="entry name" value="1-ACYL-SN-GLYCEROL-3-PHOSPHATE ACYLTRANSFERASE"/>
    <property type="match status" value="1"/>
</dbReference>
<keyword evidence="3" id="KW-1133">Transmembrane helix</keyword>
<dbReference type="RefSeq" id="WP_194031894.1">
    <property type="nucleotide sequence ID" value="NZ_JADEWZ010000061.1"/>
</dbReference>
<keyword evidence="3" id="KW-0472">Membrane</keyword>
<dbReference type="Pfam" id="PF01553">
    <property type="entry name" value="Acyltransferase"/>
    <property type="match status" value="1"/>
</dbReference>
<evidence type="ECO:0000256" key="2">
    <source>
        <dbReference type="ARBA" id="ARBA00023315"/>
    </source>
</evidence>
<protein>
    <submittedName>
        <fullName evidence="5">1-acyl-sn-glycerol-3-phosphate acyltransferase</fullName>
    </submittedName>
</protein>
<keyword evidence="2 5" id="KW-0012">Acyltransferase</keyword>
<dbReference type="GO" id="GO:0006654">
    <property type="term" value="P:phosphatidic acid biosynthetic process"/>
    <property type="evidence" value="ECO:0007669"/>
    <property type="project" value="TreeGrafter"/>
</dbReference>
<dbReference type="GO" id="GO:0003841">
    <property type="term" value="F:1-acylglycerol-3-phosphate O-acyltransferase activity"/>
    <property type="evidence" value="ECO:0007669"/>
    <property type="project" value="TreeGrafter"/>
</dbReference>
<dbReference type="EMBL" id="JADEWZ010000061">
    <property type="protein sequence ID" value="MBE9118799.1"/>
    <property type="molecule type" value="Genomic_DNA"/>
</dbReference>
<evidence type="ECO:0000256" key="1">
    <source>
        <dbReference type="ARBA" id="ARBA00022679"/>
    </source>
</evidence>
<organism evidence="5 6">
    <name type="scientific">Lusitaniella coriacea LEGE 07157</name>
    <dbReference type="NCBI Taxonomy" id="945747"/>
    <lineage>
        <taxon>Bacteria</taxon>
        <taxon>Bacillati</taxon>
        <taxon>Cyanobacteriota</taxon>
        <taxon>Cyanophyceae</taxon>
        <taxon>Spirulinales</taxon>
        <taxon>Lusitaniellaceae</taxon>
        <taxon>Lusitaniella</taxon>
    </lineage>
</organism>
<name>A0A8J7E5R4_9CYAN</name>
<evidence type="ECO:0000313" key="5">
    <source>
        <dbReference type="EMBL" id="MBE9118799.1"/>
    </source>
</evidence>
<dbReference type="InterPro" id="IPR002123">
    <property type="entry name" value="Plipid/glycerol_acylTrfase"/>
</dbReference>
<evidence type="ECO:0000259" key="4">
    <source>
        <dbReference type="SMART" id="SM00563"/>
    </source>
</evidence>
<evidence type="ECO:0000256" key="3">
    <source>
        <dbReference type="SAM" id="Phobius"/>
    </source>
</evidence>
<evidence type="ECO:0000313" key="6">
    <source>
        <dbReference type="Proteomes" id="UP000654482"/>
    </source>
</evidence>
<reference evidence="5" key="1">
    <citation type="submission" date="2020-10" db="EMBL/GenBank/DDBJ databases">
        <authorList>
            <person name="Castelo-Branco R."/>
            <person name="Eusebio N."/>
            <person name="Adriana R."/>
            <person name="Vieira A."/>
            <person name="Brugerolle De Fraissinette N."/>
            <person name="Rezende De Castro R."/>
            <person name="Schneider M.P."/>
            <person name="Vasconcelos V."/>
            <person name="Leao P.N."/>
        </authorList>
    </citation>
    <scope>NUCLEOTIDE SEQUENCE</scope>
    <source>
        <strain evidence="5">LEGE 07157</strain>
    </source>
</reference>
<feature type="transmembrane region" description="Helical" evidence="3">
    <location>
        <begin position="12"/>
        <end position="33"/>
    </location>
</feature>
<dbReference type="CDD" id="cd07989">
    <property type="entry name" value="LPLAT_AGPAT-like"/>
    <property type="match status" value="1"/>
</dbReference>
<accession>A0A8J7E5R4</accession>
<keyword evidence="3" id="KW-0812">Transmembrane</keyword>